<gene>
    <name evidence="2" type="ORF">GCM10011354_21820</name>
</gene>
<dbReference type="Pfam" id="PF03992">
    <property type="entry name" value="ABM"/>
    <property type="match status" value="1"/>
</dbReference>
<name>A0A8J3AF53_9ACTN</name>
<evidence type="ECO:0000259" key="1">
    <source>
        <dbReference type="PROSITE" id="PS51725"/>
    </source>
</evidence>
<evidence type="ECO:0000313" key="3">
    <source>
        <dbReference type="Proteomes" id="UP000650511"/>
    </source>
</evidence>
<reference evidence="2" key="2">
    <citation type="submission" date="2020-09" db="EMBL/GenBank/DDBJ databases">
        <authorList>
            <person name="Sun Q."/>
            <person name="Zhou Y."/>
        </authorList>
    </citation>
    <scope>NUCLEOTIDE SEQUENCE</scope>
    <source>
        <strain evidence="2">CGMCC 1.14988</strain>
    </source>
</reference>
<accession>A0A8J3AF53</accession>
<reference evidence="2" key="1">
    <citation type="journal article" date="2014" name="Int. J. Syst. Evol. Microbiol.">
        <title>Complete genome sequence of Corynebacterium casei LMG S-19264T (=DSM 44701T), isolated from a smear-ripened cheese.</title>
        <authorList>
            <consortium name="US DOE Joint Genome Institute (JGI-PGF)"/>
            <person name="Walter F."/>
            <person name="Albersmeier A."/>
            <person name="Kalinowski J."/>
            <person name="Ruckert C."/>
        </authorList>
    </citation>
    <scope>NUCLEOTIDE SEQUENCE</scope>
    <source>
        <strain evidence="2">CGMCC 1.14988</strain>
    </source>
</reference>
<dbReference type="OrthoDB" id="165368at2"/>
<dbReference type="EMBL" id="BMHA01000007">
    <property type="protein sequence ID" value="GGI06983.1"/>
    <property type="molecule type" value="Genomic_DNA"/>
</dbReference>
<dbReference type="InterPro" id="IPR007138">
    <property type="entry name" value="ABM_dom"/>
</dbReference>
<dbReference type="Proteomes" id="UP000650511">
    <property type="component" value="Unassembled WGS sequence"/>
</dbReference>
<organism evidence="2 3">
    <name type="scientific">Egicoccus halophilus</name>
    <dbReference type="NCBI Taxonomy" id="1670830"/>
    <lineage>
        <taxon>Bacteria</taxon>
        <taxon>Bacillati</taxon>
        <taxon>Actinomycetota</taxon>
        <taxon>Nitriliruptoria</taxon>
        <taxon>Egicoccales</taxon>
        <taxon>Egicoccaceae</taxon>
        <taxon>Egicoccus</taxon>
    </lineage>
</organism>
<dbReference type="AlphaFoldDB" id="A0A8J3AF53"/>
<feature type="domain" description="ABM" evidence="1">
    <location>
        <begin position="2"/>
        <end position="90"/>
    </location>
</feature>
<dbReference type="SUPFAM" id="SSF54909">
    <property type="entry name" value="Dimeric alpha+beta barrel"/>
    <property type="match status" value="1"/>
</dbReference>
<dbReference type="Gene3D" id="3.30.70.100">
    <property type="match status" value="1"/>
</dbReference>
<proteinExistence type="predicted"/>
<dbReference type="InterPro" id="IPR011008">
    <property type="entry name" value="Dimeric_a/b-barrel"/>
</dbReference>
<dbReference type="RefSeq" id="WP_130649169.1">
    <property type="nucleotide sequence ID" value="NZ_BMHA01000007.1"/>
</dbReference>
<protein>
    <submittedName>
        <fullName evidence="2">Antibiotic biosynthesis monooxygenase</fullName>
    </submittedName>
</protein>
<keyword evidence="2" id="KW-0503">Monooxygenase</keyword>
<sequence>MYGLHGRIDATEGHGEELAGHLVAGTQELGDHGCLLYVVSRREDAPDAVYVYEVWTDADAHQASLELSSVQDAIAGARPLIAGMSERVEFTPVAGLGLPAAGSPPP</sequence>
<comment type="caution">
    <text evidence="2">The sequence shown here is derived from an EMBL/GenBank/DDBJ whole genome shotgun (WGS) entry which is preliminary data.</text>
</comment>
<evidence type="ECO:0000313" key="2">
    <source>
        <dbReference type="EMBL" id="GGI06983.1"/>
    </source>
</evidence>
<dbReference type="PROSITE" id="PS51725">
    <property type="entry name" value="ABM"/>
    <property type="match status" value="1"/>
</dbReference>
<keyword evidence="2" id="KW-0560">Oxidoreductase</keyword>
<keyword evidence="3" id="KW-1185">Reference proteome</keyword>
<dbReference type="GO" id="GO:0004497">
    <property type="term" value="F:monooxygenase activity"/>
    <property type="evidence" value="ECO:0007669"/>
    <property type="project" value="UniProtKB-KW"/>
</dbReference>